<dbReference type="KEGG" id="mdn:JT25_011100"/>
<evidence type="ECO:0000313" key="2">
    <source>
        <dbReference type="Proteomes" id="UP000030512"/>
    </source>
</evidence>
<keyword evidence="2" id="KW-1185">Reference proteome</keyword>
<evidence type="ECO:0000313" key="1">
    <source>
        <dbReference type="EMBL" id="AMK77029.1"/>
    </source>
</evidence>
<dbReference type="Proteomes" id="UP000030512">
    <property type="component" value="Chromosome"/>
</dbReference>
<organism evidence="1 2">
    <name type="scientific">Methylomonas denitrificans</name>
    <dbReference type="NCBI Taxonomy" id="1538553"/>
    <lineage>
        <taxon>Bacteria</taxon>
        <taxon>Pseudomonadati</taxon>
        <taxon>Pseudomonadota</taxon>
        <taxon>Gammaproteobacteria</taxon>
        <taxon>Methylococcales</taxon>
        <taxon>Methylococcaceae</taxon>
        <taxon>Methylomonas</taxon>
    </lineage>
</organism>
<accession>A0A126T4L4</accession>
<dbReference type="AlphaFoldDB" id="A0A126T4L4"/>
<name>A0A126T4L4_9GAMM</name>
<dbReference type="EMBL" id="CP014476">
    <property type="protein sequence ID" value="AMK77029.1"/>
    <property type="molecule type" value="Genomic_DNA"/>
</dbReference>
<proteinExistence type="predicted"/>
<gene>
    <name evidence="1" type="ORF">JT25_011100</name>
</gene>
<reference evidence="1 2" key="1">
    <citation type="journal article" date="2015" name="Environ. Microbiol.">
        <title>Methane oxidation coupled to nitrate reduction under hypoxia by the Gammaproteobacterium Methylomonas denitrificans, sp. nov. type strain FJG1.</title>
        <authorList>
            <person name="Kits K.D."/>
            <person name="Klotz M.G."/>
            <person name="Stein L.Y."/>
        </authorList>
    </citation>
    <scope>NUCLEOTIDE SEQUENCE [LARGE SCALE GENOMIC DNA]</scope>
    <source>
        <strain evidence="1 2">FJG1</strain>
    </source>
</reference>
<protein>
    <submittedName>
        <fullName evidence="1">Uncharacterized protein</fullName>
    </submittedName>
</protein>
<sequence length="67" mass="7735">MVVDVVLEFGELLAQKINGLDDGLSDLRWNVGRIGFFQAVNYSYLGENKPSLYDGNKMYPYFFQHQL</sequence>